<gene>
    <name evidence="1" type="ORF">H257_16942</name>
</gene>
<evidence type="ECO:0008006" key="2">
    <source>
        <dbReference type="Google" id="ProtNLM"/>
    </source>
</evidence>
<evidence type="ECO:0000313" key="1">
    <source>
        <dbReference type="EMBL" id="ETV66636.1"/>
    </source>
</evidence>
<dbReference type="EMBL" id="KI913208">
    <property type="protein sequence ID" value="ETV66636.1"/>
    <property type="molecule type" value="Genomic_DNA"/>
</dbReference>
<dbReference type="GeneID" id="20818938"/>
<dbReference type="AlphaFoldDB" id="W4FIJ0"/>
<accession>W4FIJ0</accession>
<dbReference type="OrthoDB" id="67198at2759"/>
<dbReference type="VEuPathDB" id="FungiDB:H257_16942"/>
<name>W4FIJ0_APHAT</name>
<reference evidence="1" key="1">
    <citation type="submission" date="2013-12" db="EMBL/GenBank/DDBJ databases">
        <title>The Genome Sequence of Aphanomyces astaci APO3.</title>
        <authorList>
            <consortium name="The Broad Institute Genomics Platform"/>
            <person name="Russ C."/>
            <person name="Tyler B."/>
            <person name="van West P."/>
            <person name="Dieguez-Uribeondo J."/>
            <person name="Young S.K."/>
            <person name="Zeng Q."/>
            <person name="Gargeya S."/>
            <person name="Fitzgerald M."/>
            <person name="Abouelleil A."/>
            <person name="Alvarado L."/>
            <person name="Chapman S.B."/>
            <person name="Gainer-Dewar J."/>
            <person name="Goldberg J."/>
            <person name="Griggs A."/>
            <person name="Gujja S."/>
            <person name="Hansen M."/>
            <person name="Howarth C."/>
            <person name="Imamovic A."/>
            <person name="Ireland A."/>
            <person name="Larimer J."/>
            <person name="McCowan C."/>
            <person name="Murphy C."/>
            <person name="Pearson M."/>
            <person name="Poon T.W."/>
            <person name="Priest M."/>
            <person name="Roberts A."/>
            <person name="Saif S."/>
            <person name="Shea T."/>
            <person name="Sykes S."/>
            <person name="Wortman J."/>
            <person name="Nusbaum C."/>
            <person name="Birren B."/>
        </authorList>
    </citation>
    <scope>NUCLEOTIDE SEQUENCE [LARGE SCALE GENOMIC DNA]</scope>
    <source>
        <strain evidence="1">APO3</strain>
    </source>
</reference>
<organism evidence="1">
    <name type="scientific">Aphanomyces astaci</name>
    <name type="common">Crayfish plague agent</name>
    <dbReference type="NCBI Taxonomy" id="112090"/>
    <lineage>
        <taxon>Eukaryota</taxon>
        <taxon>Sar</taxon>
        <taxon>Stramenopiles</taxon>
        <taxon>Oomycota</taxon>
        <taxon>Saprolegniomycetes</taxon>
        <taxon>Saprolegniales</taxon>
        <taxon>Verrucalvaceae</taxon>
        <taxon>Aphanomyces</taxon>
    </lineage>
</organism>
<proteinExistence type="predicted"/>
<protein>
    <recommendedName>
        <fullName evidence="2">SAM domain-containing protein</fullName>
    </recommendedName>
</protein>
<dbReference type="RefSeq" id="XP_009843864.1">
    <property type="nucleotide sequence ID" value="XM_009845562.1"/>
</dbReference>
<sequence>MGATPFKAVSPAQAADEMTALGSAYAVYGPSIVSNAIGGDVLASLEFEQLPMLFSTVGVTNTIHQAKLTSLLKLHRPSKTQRFDVFLSHDWGVDGATHAKVGLVNTLDMSTAVLLYRRRPSH</sequence>